<keyword evidence="2" id="KW-1017">Isopeptide bond</keyword>
<evidence type="ECO:0000256" key="10">
    <source>
        <dbReference type="ARBA" id="ARBA00070787"/>
    </source>
</evidence>
<evidence type="ECO:0000256" key="1">
    <source>
        <dbReference type="ARBA" id="ARBA00004604"/>
    </source>
</evidence>
<comment type="caution">
    <text evidence="12">The sequence shown here is derived from an EMBL/GenBank/DDBJ whole genome shotgun (WGS) entry which is preliminary data.</text>
</comment>
<dbReference type="Gene3D" id="3.40.50.790">
    <property type="match status" value="1"/>
</dbReference>
<name>A0ABD0WYJ4_UMBPY</name>
<keyword evidence="13" id="KW-1185">Reference proteome</keyword>
<evidence type="ECO:0000256" key="7">
    <source>
        <dbReference type="ARBA" id="ARBA00023242"/>
    </source>
</evidence>
<feature type="compositionally biased region" description="Basic and acidic residues" evidence="11">
    <location>
        <begin position="313"/>
        <end position="323"/>
    </location>
</feature>
<dbReference type="Proteomes" id="UP001557470">
    <property type="component" value="Unassembled WGS sequence"/>
</dbReference>
<evidence type="ECO:0000256" key="4">
    <source>
        <dbReference type="ARBA" id="ARBA00022843"/>
    </source>
</evidence>
<keyword evidence="5" id="KW-0007">Acetylation</keyword>
<evidence type="ECO:0000256" key="9">
    <source>
        <dbReference type="ARBA" id="ARBA00061550"/>
    </source>
</evidence>
<proteinExistence type="inferred from homology"/>
<gene>
    <name evidence="12" type="ORF">UPYG_G00135250</name>
</gene>
<evidence type="ECO:0000256" key="6">
    <source>
        <dbReference type="ARBA" id="ARBA00023054"/>
    </source>
</evidence>
<evidence type="ECO:0000256" key="5">
    <source>
        <dbReference type="ARBA" id="ARBA00022990"/>
    </source>
</evidence>
<reference evidence="12 13" key="1">
    <citation type="submission" date="2024-06" db="EMBL/GenBank/DDBJ databases">
        <authorList>
            <person name="Pan Q."/>
            <person name="Wen M."/>
            <person name="Jouanno E."/>
            <person name="Zahm M."/>
            <person name="Klopp C."/>
            <person name="Cabau C."/>
            <person name="Louis A."/>
            <person name="Berthelot C."/>
            <person name="Parey E."/>
            <person name="Roest Crollius H."/>
            <person name="Montfort J."/>
            <person name="Robinson-Rechavi M."/>
            <person name="Bouchez O."/>
            <person name="Lampietro C."/>
            <person name="Lopez Roques C."/>
            <person name="Donnadieu C."/>
            <person name="Postlethwait J."/>
            <person name="Bobe J."/>
            <person name="Verreycken H."/>
            <person name="Guiguen Y."/>
        </authorList>
    </citation>
    <scope>NUCLEOTIDE SEQUENCE [LARGE SCALE GENOMIC DNA]</scope>
    <source>
        <strain evidence="12">Up_M1</strain>
        <tissue evidence="12">Testis</tissue>
    </source>
</reference>
<evidence type="ECO:0000256" key="2">
    <source>
        <dbReference type="ARBA" id="ARBA00022499"/>
    </source>
</evidence>
<evidence type="ECO:0000256" key="3">
    <source>
        <dbReference type="ARBA" id="ARBA00022553"/>
    </source>
</evidence>
<dbReference type="Pfam" id="PF00687">
    <property type="entry name" value="Ribosomal_L1"/>
    <property type="match status" value="1"/>
</dbReference>
<comment type="similarity">
    <text evidence="9">Belongs to the universal ribosomal protein uL1 family. Highly divergent.</text>
</comment>
<organism evidence="12 13">
    <name type="scientific">Umbra pygmaea</name>
    <name type="common">Eastern mudminnow</name>
    <dbReference type="NCBI Taxonomy" id="75934"/>
    <lineage>
        <taxon>Eukaryota</taxon>
        <taxon>Metazoa</taxon>
        <taxon>Chordata</taxon>
        <taxon>Craniata</taxon>
        <taxon>Vertebrata</taxon>
        <taxon>Euteleostomi</taxon>
        <taxon>Actinopterygii</taxon>
        <taxon>Neopterygii</taxon>
        <taxon>Teleostei</taxon>
        <taxon>Protacanthopterygii</taxon>
        <taxon>Esociformes</taxon>
        <taxon>Umbridae</taxon>
        <taxon>Umbra</taxon>
    </lineage>
</organism>
<keyword evidence="6" id="KW-0175">Coiled coil</keyword>
<evidence type="ECO:0000313" key="13">
    <source>
        <dbReference type="Proteomes" id="UP001557470"/>
    </source>
</evidence>
<feature type="compositionally biased region" description="Polar residues" evidence="11">
    <location>
        <begin position="300"/>
        <end position="312"/>
    </location>
</feature>
<dbReference type="EMBL" id="JAGEUA010000004">
    <property type="protein sequence ID" value="KAL0983961.1"/>
    <property type="molecule type" value="Genomic_DNA"/>
</dbReference>
<dbReference type="InterPro" id="IPR028364">
    <property type="entry name" value="Ribosomal_uL1/biogenesis"/>
</dbReference>
<comment type="subcellular location">
    <subcellularLocation>
        <location evidence="1">Nucleus</location>
        <location evidence="1">Nucleolus</location>
    </subcellularLocation>
</comment>
<feature type="compositionally biased region" description="Basic and acidic residues" evidence="11">
    <location>
        <begin position="346"/>
        <end position="360"/>
    </location>
</feature>
<keyword evidence="3" id="KW-0597">Phosphoprotein</keyword>
<evidence type="ECO:0000313" key="12">
    <source>
        <dbReference type="EMBL" id="KAL0983961.1"/>
    </source>
</evidence>
<dbReference type="SUPFAM" id="SSF56808">
    <property type="entry name" value="Ribosomal protein L1"/>
    <property type="match status" value="1"/>
</dbReference>
<sequence length="396" mass="44933">RWPCIIGGAVPIIKLVAIYRSFQRRRNISQEEKKHVKKLRSMAGNPEDVALDRVQVKKAVQALLAFLKTKSTPNPLFLDDSEHISLLFTLWMIPKKAQTFHIPLPHGFRTSTDEVCLFTRDEPRMTPGQTQRFYEKILAEGGVQNITKVIPFKILRTEYKPFEAKRRLAGNFNVFLSDKRIHNLLPSHLGNHFYERKKMPLSVNLQSKRMAVEFQQMIQGTKVSISNKGSCCMVRVAHSGMTADQIWENIQAAVKKFTSEHQANGQPIKVIHLKSHSSLALPIYSSDLRHLPLMEEANKRTTPNKTGRQQVSTKKEQMLKEKTAPPVEMEEEIPELVPIATPSKKAKLEKPKKMGLEKVPKPTGGKKMIKGKGKGKMTKSPAKIPTHKRKGKAFQS</sequence>
<keyword evidence="7" id="KW-0539">Nucleus</keyword>
<dbReference type="AlphaFoldDB" id="A0ABD0WYJ4"/>
<feature type="compositionally biased region" description="Basic residues" evidence="11">
    <location>
        <begin position="367"/>
        <end position="377"/>
    </location>
</feature>
<accession>A0ABD0WYJ4</accession>
<comment type="function">
    <text evidence="8">Regulates cellular senescence through inhibition of PTEN translation. Acts as a pro-apoptotic regulator in response to DNA damage.</text>
</comment>
<feature type="compositionally biased region" description="Basic residues" evidence="11">
    <location>
        <begin position="385"/>
        <end position="396"/>
    </location>
</feature>
<dbReference type="InterPro" id="IPR050257">
    <property type="entry name" value="eL8/uL1-like"/>
</dbReference>
<dbReference type="CDD" id="cd00403">
    <property type="entry name" value="Ribosomal_L1"/>
    <property type="match status" value="1"/>
</dbReference>
<feature type="non-terminal residue" evidence="12">
    <location>
        <position position="1"/>
    </location>
</feature>
<protein>
    <recommendedName>
        <fullName evidence="10">Ribosomal L1 domain-containing protein 1</fullName>
    </recommendedName>
</protein>
<dbReference type="InterPro" id="IPR016095">
    <property type="entry name" value="Ribosomal_uL1_3-a/b-sand"/>
</dbReference>
<dbReference type="PANTHER" id="PTHR23105">
    <property type="entry name" value="RIBOSOMAL PROTEIN L7AE FAMILY MEMBER"/>
    <property type="match status" value="1"/>
</dbReference>
<dbReference type="GO" id="GO:0005730">
    <property type="term" value="C:nucleolus"/>
    <property type="evidence" value="ECO:0007669"/>
    <property type="project" value="UniProtKB-SubCell"/>
</dbReference>
<evidence type="ECO:0000256" key="8">
    <source>
        <dbReference type="ARBA" id="ARBA00054167"/>
    </source>
</evidence>
<dbReference type="Gene3D" id="3.30.190.20">
    <property type="match status" value="1"/>
</dbReference>
<keyword evidence="4" id="KW-0832">Ubl conjugation</keyword>
<dbReference type="FunFam" id="3.40.50.790:FF:000004">
    <property type="entry name" value="Ribosomal L1 domain-containing 1-like 1"/>
    <property type="match status" value="1"/>
</dbReference>
<dbReference type="InterPro" id="IPR023674">
    <property type="entry name" value="Ribosomal_uL1-like"/>
</dbReference>
<feature type="region of interest" description="Disordered" evidence="11">
    <location>
        <begin position="298"/>
        <end position="396"/>
    </location>
</feature>
<evidence type="ECO:0000256" key="11">
    <source>
        <dbReference type="SAM" id="MobiDB-lite"/>
    </source>
</evidence>